<reference evidence="2" key="1">
    <citation type="submission" date="2022-04" db="EMBL/GenBank/DDBJ databases">
        <title>Whole genome sequence of Sphaerotilus sp. FB-5.</title>
        <authorList>
            <person name="Takeda M."/>
            <person name="Narihara S."/>
            <person name="Akimoto M."/>
            <person name="Akimoto R."/>
            <person name="Nishiyashiki S."/>
            <person name="Murakami T."/>
        </authorList>
    </citation>
    <scope>NUCLEOTIDE SEQUENCE</scope>
    <source>
        <strain evidence="2">FB-5</strain>
    </source>
</reference>
<feature type="region of interest" description="Disordered" evidence="1">
    <location>
        <begin position="1"/>
        <end position="29"/>
    </location>
</feature>
<organism evidence="2 3">
    <name type="scientific">Sphaerotilus microaerophilus</name>
    <dbReference type="NCBI Taxonomy" id="2914710"/>
    <lineage>
        <taxon>Bacteria</taxon>
        <taxon>Pseudomonadati</taxon>
        <taxon>Pseudomonadota</taxon>
        <taxon>Betaproteobacteria</taxon>
        <taxon>Burkholderiales</taxon>
        <taxon>Sphaerotilaceae</taxon>
        <taxon>Sphaerotilus</taxon>
    </lineage>
</organism>
<protein>
    <recommendedName>
        <fullName evidence="4">DUF4124 domain-containing protein</fullName>
    </recommendedName>
</protein>
<evidence type="ECO:0000256" key="1">
    <source>
        <dbReference type="SAM" id="MobiDB-lite"/>
    </source>
</evidence>
<gene>
    <name evidence="2" type="ORF">CATMQ487_38440</name>
</gene>
<feature type="compositionally biased region" description="Basic residues" evidence="1">
    <location>
        <begin position="1"/>
        <end position="10"/>
    </location>
</feature>
<dbReference type="EMBL" id="AP025730">
    <property type="protein sequence ID" value="BDI06874.1"/>
    <property type="molecule type" value="Genomic_DNA"/>
</dbReference>
<dbReference type="RefSeq" id="WP_251970114.1">
    <property type="nucleotide sequence ID" value="NZ_AP025730.1"/>
</dbReference>
<sequence length="183" mass="19577">MHKPVSHRSGHCCDSRDSSDSSDPSGCRHAGPRPLRALGLLAACAAAALLAAPAQAASIYLCKTNGGATFWSAAHCRQHDALIDRIESVPDGLPFDQQVALAEQSRAAAARLYQAPAPSARTATVNAQAPQAAGRSKGEECKALDAHITQLDAQARQPQTAQMQDWLRSQKQKARDRQFQLRC</sequence>
<accession>A0ABN6PS40</accession>
<proteinExistence type="predicted"/>
<keyword evidence="3" id="KW-1185">Reference proteome</keyword>
<name>A0ABN6PS40_9BURK</name>
<evidence type="ECO:0008006" key="4">
    <source>
        <dbReference type="Google" id="ProtNLM"/>
    </source>
</evidence>
<dbReference type="Proteomes" id="UP001057498">
    <property type="component" value="Chromosome"/>
</dbReference>
<evidence type="ECO:0000313" key="2">
    <source>
        <dbReference type="EMBL" id="BDI06874.1"/>
    </source>
</evidence>
<evidence type="ECO:0000313" key="3">
    <source>
        <dbReference type="Proteomes" id="UP001057498"/>
    </source>
</evidence>